<keyword evidence="3" id="KW-0813">Transport</keyword>
<evidence type="ECO:0000256" key="4">
    <source>
        <dbReference type="ARBA" id="ARBA00022475"/>
    </source>
</evidence>
<feature type="transmembrane region" description="Helical" evidence="8">
    <location>
        <begin position="95"/>
        <end position="118"/>
    </location>
</feature>
<evidence type="ECO:0008006" key="11">
    <source>
        <dbReference type="Google" id="ProtNLM"/>
    </source>
</evidence>
<dbReference type="Gene3D" id="1.20.1530.20">
    <property type="match status" value="1"/>
</dbReference>
<comment type="similarity">
    <text evidence="2">Belongs to the auxin efflux carrier (TC 2.A.69) family.</text>
</comment>
<evidence type="ECO:0000256" key="3">
    <source>
        <dbReference type="ARBA" id="ARBA00022448"/>
    </source>
</evidence>
<dbReference type="GO" id="GO:0055085">
    <property type="term" value="P:transmembrane transport"/>
    <property type="evidence" value="ECO:0007669"/>
    <property type="project" value="InterPro"/>
</dbReference>
<name>A0A1G7CJ22_9ACTN</name>
<keyword evidence="6 8" id="KW-1133">Transmembrane helix</keyword>
<dbReference type="Proteomes" id="UP000198546">
    <property type="component" value="Chromosome i"/>
</dbReference>
<evidence type="ECO:0000256" key="6">
    <source>
        <dbReference type="ARBA" id="ARBA00022989"/>
    </source>
</evidence>
<accession>A0A1G7CJ22</accession>
<sequence>MISVLSGLGTIAAVVLVGVALAHLRVLDGNGQQVLARITFTVATPALILTLMSRTDITRIVSPSLAVAACASLLVALVWVGLARLRWRRGAAETVVGAWSAGYVNANNLGIPVAAFVLGDASAALPVLLLQMVLLQPLGLVVLDVCAARERGGRVSVGSVLSRPFRNPMTVATLAGVALSLLEWSIPAPVAAPLDMLGAMSVPAMLLAFGVSLRLGPLPGRGEPPAQLATLVALKLVVMPAVAWVLAALVWRLEPATVAAVVLMAGLPSAQNVFIIATRYRVGVLLARDVVFLSTVLSFATVLLLALLLRLG</sequence>
<keyword evidence="7 8" id="KW-0472">Membrane</keyword>
<evidence type="ECO:0000256" key="8">
    <source>
        <dbReference type="SAM" id="Phobius"/>
    </source>
</evidence>
<keyword evidence="5 8" id="KW-0812">Transmembrane</keyword>
<keyword evidence="4" id="KW-1003">Cell membrane</keyword>
<feature type="transmembrane region" description="Helical" evidence="8">
    <location>
        <begin position="169"/>
        <end position="190"/>
    </location>
</feature>
<feature type="transmembrane region" description="Helical" evidence="8">
    <location>
        <begin position="34"/>
        <end position="52"/>
    </location>
</feature>
<evidence type="ECO:0000313" key="9">
    <source>
        <dbReference type="EMBL" id="SDE39309.1"/>
    </source>
</evidence>
<dbReference type="EMBL" id="LT629688">
    <property type="protein sequence ID" value="SDE39309.1"/>
    <property type="molecule type" value="Genomic_DNA"/>
</dbReference>
<evidence type="ECO:0000256" key="1">
    <source>
        <dbReference type="ARBA" id="ARBA00004651"/>
    </source>
</evidence>
<dbReference type="InterPro" id="IPR004776">
    <property type="entry name" value="Mem_transp_PIN-like"/>
</dbReference>
<evidence type="ECO:0000313" key="10">
    <source>
        <dbReference type="Proteomes" id="UP000198546"/>
    </source>
</evidence>
<evidence type="ECO:0000256" key="2">
    <source>
        <dbReference type="ARBA" id="ARBA00010145"/>
    </source>
</evidence>
<dbReference type="STRING" id="675864.SAMN04489747_3286"/>
<feature type="transmembrane region" description="Helical" evidence="8">
    <location>
        <begin position="290"/>
        <end position="309"/>
    </location>
</feature>
<reference evidence="9 10" key="1">
    <citation type="submission" date="2016-10" db="EMBL/GenBank/DDBJ databases">
        <authorList>
            <person name="de Groot N.N."/>
        </authorList>
    </citation>
    <scope>NUCLEOTIDE SEQUENCE [LARGE SCALE GENOMIC DNA]</scope>
    <source>
        <strain evidence="9 10">MON 2.2</strain>
    </source>
</reference>
<comment type="subcellular location">
    <subcellularLocation>
        <location evidence="1">Cell membrane</location>
        <topology evidence="1">Multi-pass membrane protein</topology>
    </subcellularLocation>
</comment>
<dbReference type="PANTHER" id="PTHR36838:SF1">
    <property type="entry name" value="SLR1864 PROTEIN"/>
    <property type="match status" value="1"/>
</dbReference>
<dbReference type="Pfam" id="PF03547">
    <property type="entry name" value="Mem_trans"/>
    <property type="match status" value="1"/>
</dbReference>
<evidence type="ECO:0000256" key="5">
    <source>
        <dbReference type="ARBA" id="ARBA00022692"/>
    </source>
</evidence>
<dbReference type="GO" id="GO:0005886">
    <property type="term" value="C:plasma membrane"/>
    <property type="evidence" value="ECO:0007669"/>
    <property type="project" value="UniProtKB-SubCell"/>
</dbReference>
<feature type="transmembrane region" description="Helical" evidence="8">
    <location>
        <begin position="228"/>
        <end position="251"/>
    </location>
</feature>
<feature type="transmembrane region" description="Helical" evidence="8">
    <location>
        <begin position="6"/>
        <end position="27"/>
    </location>
</feature>
<protein>
    <recommendedName>
        <fullName evidence="11">AEC family transporter</fullName>
    </recommendedName>
</protein>
<dbReference type="AlphaFoldDB" id="A0A1G7CJ22"/>
<dbReference type="RefSeq" id="WP_090595012.1">
    <property type="nucleotide sequence ID" value="NZ_LT629688.1"/>
</dbReference>
<feature type="transmembrane region" description="Helical" evidence="8">
    <location>
        <begin position="257"/>
        <end position="278"/>
    </location>
</feature>
<feature type="transmembrane region" description="Helical" evidence="8">
    <location>
        <begin position="124"/>
        <end position="148"/>
    </location>
</feature>
<dbReference type="PANTHER" id="PTHR36838">
    <property type="entry name" value="AUXIN EFFLUX CARRIER FAMILY PROTEIN"/>
    <property type="match status" value="1"/>
</dbReference>
<gene>
    <name evidence="9" type="ORF">SAMN04489747_3286</name>
</gene>
<dbReference type="OrthoDB" id="5405318at2"/>
<feature type="transmembrane region" description="Helical" evidence="8">
    <location>
        <begin position="64"/>
        <end position="83"/>
    </location>
</feature>
<dbReference type="InterPro" id="IPR038770">
    <property type="entry name" value="Na+/solute_symporter_sf"/>
</dbReference>
<feature type="transmembrane region" description="Helical" evidence="8">
    <location>
        <begin position="196"/>
        <end position="216"/>
    </location>
</feature>
<proteinExistence type="inferred from homology"/>
<evidence type="ECO:0000256" key="7">
    <source>
        <dbReference type="ARBA" id="ARBA00023136"/>
    </source>
</evidence>
<keyword evidence="10" id="KW-1185">Reference proteome</keyword>
<organism evidence="9 10">
    <name type="scientific">Auraticoccus monumenti</name>
    <dbReference type="NCBI Taxonomy" id="675864"/>
    <lineage>
        <taxon>Bacteria</taxon>
        <taxon>Bacillati</taxon>
        <taxon>Actinomycetota</taxon>
        <taxon>Actinomycetes</taxon>
        <taxon>Propionibacteriales</taxon>
        <taxon>Propionibacteriaceae</taxon>
        <taxon>Auraticoccus</taxon>
    </lineage>
</organism>